<keyword evidence="1" id="KW-1133">Transmembrane helix</keyword>
<sequence length="176" mass="20601">MTIHYKVSEQDYINFNIDHYNNMKSQKNKRFVYGVILLMFFFLFLPFLNDNSLSLVEIISSVFFLIAWFIFFPKIINVFIRKSVREYIKNGKANDFIGNQTILLADDYIETLNATTQSRIQYAAVERICTGNQLFYIYVGSVKALIIPFSAFENEEIKNSFFEIIHQKTGLNVLAK</sequence>
<gene>
    <name evidence="3" type="ORF">SAMN02745728_00414</name>
</gene>
<accession>A0A1M7S0R4</accession>
<protein>
    <submittedName>
        <fullName evidence="3">YcxB-like protein</fullName>
    </submittedName>
</protein>
<name>A0A1M7S0R4_9BACT</name>
<keyword evidence="1" id="KW-0472">Membrane</keyword>
<feature type="domain" description="YcxB-like C-terminal" evidence="2">
    <location>
        <begin position="105"/>
        <end position="163"/>
    </location>
</feature>
<evidence type="ECO:0000313" key="3">
    <source>
        <dbReference type="EMBL" id="SHN52048.1"/>
    </source>
</evidence>
<evidence type="ECO:0000259" key="2">
    <source>
        <dbReference type="Pfam" id="PF14317"/>
    </source>
</evidence>
<evidence type="ECO:0000256" key="1">
    <source>
        <dbReference type="SAM" id="Phobius"/>
    </source>
</evidence>
<reference evidence="3 4" key="1">
    <citation type="submission" date="2016-12" db="EMBL/GenBank/DDBJ databases">
        <authorList>
            <person name="Song W.-J."/>
            <person name="Kurnit D.M."/>
        </authorList>
    </citation>
    <scope>NUCLEOTIDE SEQUENCE [LARGE SCALE GENOMIC DNA]</scope>
    <source>
        <strain evidence="3 4">DSM 11393</strain>
    </source>
</reference>
<keyword evidence="1" id="KW-0812">Transmembrane</keyword>
<proteinExistence type="predicted"/>
<evidence type="ECO:0000313" key="4">
    <source>
        <dbReference type="Proteomes" id="UP000186469"/>
    </source>
</evidence>
<dbReference type="EMBL" id="FRDI01000002">
    <property type="protein sequence ID" value="SHN52048.1"/>
    <property type="molecule type" value="Genomic_DNA"/>
</dbReference>
<dbReference type="RefSeq" id="WP_072695985.1">
    <property type="nucleotide sequence ID" value="NZ_FRDI01000002.1"/>
</dbReference>
<organism evidence="3 4">
    <name type="scientific">Desulfovibrio litoralis DSM 11393</name>
    <dbReference type="NCBI Taxonomy" id="1121455"/>
    <lineage>
        <taxon>Bacteria</taxon>
        <taxon>Pseudomonadati</taxon>
        <taxon>Thermodesulfobacteriota</taxon>
        <taxon>Desulfovibrionia</taxon>
        <taxon>Desulfovibrionales</taxon>
        <taxon>Desulfovibrionaceae</taxon>
        <taxon>Desulfovibrio</taxon>
    </lineage>
</organism>
<keyword evidence="4" id="KW-1185">Reference proteome</keyword>
<dbReference type="Proteomes" id="UP000186469">
    <property type="component" value="Unassembled WGS sequence"/>
</dbReference>
<dbReference type="OrthoDB" id="339559at2"/>
<feature type="transmembrane region" description="Helical" evidence="1">
    <location>
        <begin position="31"/>
        <end position="49"/>
    </location>
</feature>
<feature type="transmembrane region" description="Helical" evidence="1">
    <location>
        <begin position="55"/>
        <end position="80"/>
    </location>
</feature>
<dbReference type="AlphaFoldDB" id="A0A1M7S0R4"/>
<dbReference type="InterPro" id="IPR025588">
    <property type="entry name" value="YcxB-like_C"/>
</dbReference>
<dbReference type="Pfam" id="PF14317">
    <property type="entry name" value="YcxB"/>
    <property type="match status" value="1"/>
</dbReference>